<evidence type="ECO:0000313" key="4">
    <source>
        <dbReference type="Proteomes" id="UP001524478"/>
    </source>
</evidence>
<dbReference type="Proteomes" id="UP001524478">
    <property type="component" value="Unassembled WGS sequence"/>
</dbReference>
<keyword evidence="2" id="KW-0732">Signal</keyword>
<name>A0ABT1SA90_9FIRM</name>
<dbReference type="RefSeq" id="WP_256311385.1">
    <property type="nucleotide sequence ID" value="NZ_JANGAC010000006.1"/>
</dbReference>
<feature type="compositionally biased region" description="Polar residues" evidence="1">
    <location>
        <begin position="30"/>
        <end position="39"/>
    </location>
</feature>
<keyword evidence="4" id="KW-1185">Reference proteome</keyword>
<feature type="chain" id="PRO_5045916464" description="Lipoprotein" evidence="2">
    <location>
        <begin position="22"/>
        <end position="182"/>
    </location>
</feature>
<comment type="caution">
    <text evidence="3">The sequence shown here is derived from an EMBL/GenBank/DDBJ whole genome shotgun (WGS) entry which is preliminary data.</text>
</comment>
<organism evidence="3 4">
    <name type="scientific">Tissierella carlieri</name>
    <dbReference type="NCBI Taxonomy" id="689904"/>
    <lineage>
        <taxon>Bacteria</taxon>
        <taxon>Bacillati</taxon>
        <taxon>Bacillota</taxon>
        <taxon>Tissierellia</taxon>
        <taxon>Tissierellales</taxon>
        <taxon>Tissierellaceae</taxon>
        <taxon>Tissierella</taxon>
    </lineage>
</organism>
<protein>
    <recommendedName>
        <fullName evidence="5">Lipoprotein</fullName>
    </recommendedName>
</protein>
<evidence type="ECO:0000256" key="2">
    <source>
        <dbReference type="SAM" id="SignalP"/>
    </source>
</evidence>
<accession>A0ABT1SA90</accession>
<evidence type="ECO:0008006" key="5">
    <source>
        <dbReference type="Google" id="ProtNLM"/>
    </source>
</evidence>
<feature type="signal peptide" evidence="2">
    <location>
        <begin position="1"/>
        <end position="21"/>
    </location>
</feature>
<evidence type="ECO:0000313" key="3">
    <source>
        <dbReference type="EMBL" id="MCQ4923390.1"/>
    </source>
</evidence>
<feature type="region of interest" description="Disordered" evidence="1">
    <location>
        <begin position="24"/>
        <end position="47"/>
    </location>
</feature>
<sequence length="182" mass="20513">MKKILLYGVALSLSISLIGCTAPKNEDSSTGKVQNQIEEQTPKDKLDKEEITIDKQDKEEVTRLVEEFGGKLQSVSLLSPKKELEKSMKENYGGLVSEDLMNKWLNNPEDAPGRFVSSPWPDRIEIENVEKISDTEYEVGGNIIEITSSENDEPISRTITLTVRKIDIVWLINDVVLGEYNK</sequence>
<evidence type="ECO:0000256" key="1">
    <source>
        <dbReference type="SAM" id="MobiDB-lite"/>
    </source>
</evidence>
<reference evidence="3 4" key="1">
    <citation type="submission" date="2022-06" db="EMBL/GenBank/DDBJ databases">
        <title>Isolation of gut microbiota from human fecal samples.</title>
        <authorList>
            <person name="Pamer E.G."/>
            <person name="Barat B."/>
            <person name="Waligurski E."/>
            <person name="Medina S."/>
            <person name="Paddock L."/>
            <person name="Mostad J."/>
        </authorList>
    </citation>
    <scope>NUCLEOTIDE SEQUENCE [LARGE SCALE GENOMIC DNA]</scope>
    <source>
        <strain evidence="3 4">DFI.7.95</strain>
    </source>
</reference>
<proteinExistence type="predicted"/>
<dbReference type="EMBL" id="JANGAC010000006">
    <property type="protein sequence ID" value="MCQ4923390.1"/>
    <property type="molecule type" value="Genomic_DNA"/>
</dbReference>
<dbReference type="PROSITE" id="PS51257">
    <property type="entry name" value="PROKAR_LIPOPROTEIN"/>
    <property type="match status" value="1"/>
</dbReference>
<gene>
    <name evidence="3" type="ORF">NE686_09860</name>
</gene>